<dbReference type="InterPro" id="IPR043504">
    <property type="entry name" value="Peptidase_S1_PA_chymotrypsin"/>
</dbReference>
<sequence length="354" mass="40813">MFRVVICFRSNVNIDHDNNTKLHLPLMFEENNYWNMGDIPILNKKVFKGRRVTIREHPYVASIRRNIMHYSVATVLTKNLFVTVAHPLINVPLDQLGIVVGENYADRGASLLTVLVVIIHEAFDKYTLAADIALLRVFEDNGVILKAGMFCAGRSREKQQLAPCIAVPGAPMVVKGHLAGILSWGFGCGYDHDLPLIYTSIQHFQPWLVHNIPILRRITAKNLTFLFEAKRAYVLTKWLTLTRVVPPKPFQVPNKPMEVRKLDKVLAKLRGHVYDIRDYLYGGIHHKYKKRLYEVIRERRYMRKTTYANFTYNPLEPFLDPNVTMTTINDTEVTHGVLNVSDDDSDTEYYEFIP</sequence>
<dbReference type="PANTHER" id="PTHR24264">
    <property type="entry name" value="TRYPSIN-RELATED"/>
    <property type="match status" value="1"/>
</dbReference>
<dbReference type="OrthoDB" id="6261922at2759"/>
<evidence type="ECO:0000256" key="4">
    <source>
        <dbReference type="ARBA" id="ARBA00022801"/>
    </source>
</evidence>
<dbReference type="KEGG" id="sliu:111361965"/>
<keyword evidence="5" id="KW-0720">Serine protease</keyword>
<keyword evidence="2" id="KW-0964">Secreted</keyword>
<dbReference type="GO" id="GO:0005615">
    <property type="term" value="C:extracellular space"/>
    <property type="evidence" value="ECO:0007669"/>
    <property type="project" value="TreeGrafter"/>
</dbReference>
<dbReference type="SUPFAM" id="SSF50494">
    <property type="entry name" value="Trypsin-like serine proteases"/>
    <property type="match status" value="1"/>
</dbReference>
<evidence type="ECO:0000256" key="5">
    <source>
        <dbReference type="ARBA" id="ARBA00022825"/>
    </source>
</evidence>
<dbReference type="Gene3D" id="2.40.10.10">
    <property type="entry name" value="Trypsin-like serine proteases"/>
    <property type="match status" value="3"/>
</dbReference>
<accession>A0A9J7ESJ2</accession>
<dbReference type="GO" id="GO:0004252">
    <property type="term" value="F:serine-type endopeptidase activity"/>
    <property type="evidence" value="ECO:0007669"/>
    <property type="project" value="InterPro"/>
</dbReference>
<feature type="domain" description="Peptidase S1" evidence="6">
    <location>
        <begin position="46"/>
        <end position="213"/>
    </location>
</feature>
<organism evidence="7 8">
    <name type="scientific">Spodoptera litura</name>
    <name type="common">Asian cotton leafworm</name>
    <dbReference type="NCBI Taxonomy" id="69820"/>
    <lineage>
        <taxon>Eukaryota</taxon>
        <taxon>Metazoa</taxon>
        <taxon>Ecdysozoa</taxon>
        <taxon>Arthropoda</taxon>
        <taxon>Hexapoda</taxon>
        <taxon>Insecta</taxon>
        <taxon>Pterygota</taxon>
        <taxon>Neoptera</taxon>
        <taxon>Endopterygota</taxon>
        <taxon>Lepidoptera</taxon>
        <taxon>Glossata</taxon>
        <taxon>Ditrysia</taxon>
        <taxon>Noctuoidea</taxon>
        <taxon>Noctuidae</taxon>
        <taxon>Amphipyrinae</taxon>
        <taxon>Spodoptera</taxon>
    </lineage>
</organism>
<keyword evidence="4" id="KW-0378">Hydrolase</keyword>
<dbReference type="SMART" id="SM00020">
    <property type="entry name" value="Tryp_SPc"/>
    <property type="match status" value="1"/>
</dbReference>
<evidence type="ECO:0000259" key="6">
    <source>
        <dbReference type="PROSITE" id="PS50240"/>
    </source>
</evidence>
<gene>
    <name evidence="8" type="primary">LOC111361965</name>
</gene>
<dbReference type="Proteomes" id="UP000301870">
    <property type="component" value="Unplaced"/>
</dbReference>
<proteinExistence type="predicted"/>
<dbReference type="InterPro" id="IPR050127">
    <property type="entry name" value="Serine_Proteases_S1"/>
</dbReference>
<dbReference type="InterPro" id="IPR001254">
    <property type="entry name" value="Trypsin_dom"/>
</dbReference>
<dbReference type="Pfam" id="PF00089">
    <property type="entry name" value="Trypsin"/>
    <property type="match status" value="2"/>
</dbReference>
<protein>
    <submittedName>
        <fullName evidence="8">Uncharacterized protein LOC111361965</fullName>
    </submittedName>
</protein>
<dbReference type="AlphaFoldDB" id="A0A9J7ESJ2"/>
<evidence type="ECO:0000256" key="2">
    <source>
        <dbReference type="ARBA" id="ARBA00022525"/>
    </source>
</evidence>
<evidence type="ECO:0000313" key="7">
    <source>
        <dbReference type="Proteomes" id="UP000301870"/>
    </source>
</evidence>
<comment type="subcellular location">
    <subcellularLocation>
        <location evidence="1">Secreted</location>
    </subcellularLocation>
</comment>
<dbReference type="InterPro" id="IPR009003">
    <property type="entry name" value="Peptidase_S1_PA"/>
</dbReference>
<dbReference type="GO" id="GO:0006508">
    <property type="term" value="P:proteolysis"/>
    <property type="evidence" value="ECO:0007669"/>
    <property type="project" value="UniProtKB-KW"/>
</dbReference>
<evidence type="ECO:0000256" key="1">
    <source>
        <dbReference type="ARBA" id="ARBA00004613"/>
    </source>
</evidence>
<evidence type="ECO:0000313" key="8">
    <source>
        <dbReference type="RefSeq" id="XP_022834200.1"/>
    </source>
</evidence>
<reference evidence="8" key="1">
    <citation type="submission" date="2025-08" db="UniProtKB">
        <authorList>
            <consortium name="RefSeq"/>
        </authorList>
    </citation>
    <scope>IDENTIFICATION</scope>
    <source>
        <strain evidence="8">Ishihara</strain>
        <tissue evidence="8">Whole body</tissue>
    </source>
</reference>
<dbReference type="RefSeq" id="XP_022834200.1">
    <property type="nucleotide sequence ID" value="XM_022978432.1"/>
</dbReference>
<name>A0A9J7ESJ2_SPOLT</name>
<dbReference type="PANTHER" id="PTHR24264:SF65">
    <property type="entry name" value="SRCR DOMAIN-CONTAINING PROTEIN"/>
    <property type="match status" value="1"/>
</dbReference>
<evidence type="ECO:0000256" key="3">
    <source>
        <dbReference type="ARBA" id="ARBA00022670"/>
    </source>
</evidence>
<keyword evidence="7" id="KW-1185">Reference proteome</keyword>
<dbReference type="PROSITE" id="PS50240">
    <property type="entry name" value="TRYPSIN_DOM"/>
    <property type="match status" value="1"/>
</dbReference>
<dbReference type="GeneID" id="111361965"/>
<keyword evidence="3" id="KW-0645">Protease</keyword>